<dbReference type="Pfam" id="PF17917">
    <property type="entry name" value="RT_RNaseH"/>
    <property type="match status" value="1"/>
</dbReference>
<evidence type="ECO:0000256" key="2">
    <source>
        <dbReference type="ARBA" id="ARBA00022695"/>
    </source>
</evidence>
<feature type="domain" description="Reverse transcriptase RNase H-like" evidence="9">
    <location>
        <begin position="202"/>
        <end position="275"/>
    </location>
</feature>
<feature type="domain" description="RNase H type-1" evidence="8">
    <location>
        <begin position="340"/>
        <end position="459"/>
    </location>
</feature>
<gene>
    <name evidence="11" type="ORF">PR001_g12392</name>
</gene>
<dbReference type="InterPro" id="IPR012337">
    <property type="entry name" value="RNaseH-like_sf"/>
</dbReference>
<dbReference type="InterPro" id="IPR043502">
    <property type="entry name" value="DNA/RNA_pol_sf"/>
</dbReference>
<keyword evidence="4" id="KW-0255">Endonuclease</keyword>
<evidence type="ECO:0000256" key="5">
    <source>
        <dbReference type="ARBA" id="ARBA00022801"/>
    </source>
</evidence>
<dbReference type="InterPro" id="IPR041373">
    <property type="entry name" value="RT_RNaseH"/>
</dbReference>
<keyword evidence="5" id="KW-0378">Hydrolase</keyword>
<keyword evidence="2" id="KW-0548">Nucleotidyltransferase</keyword>
<feature type="region of interest" description="Disordered" evidence="7">
    <location>
        <begin position="536"/>
        <end position="555"/>
    </location>
</feature>
<dbReference type="CDD" id="cd09279">
    <property type="entry name" value="RNase_HI_like"/>
    <property type="match status" value="1"/>
</dbReference>
<dbReference type="EMBL" id="QXFV01000804">
    <property type="protein sequence ID" value="KAE9025590.1"/>
    <property type="molecule type" value="Genomic_DNA"/>
</dbReference>
<dbReference type="Pfam" id="PF13456">
    <property type="entry name" value="RVT_3"/>
    <property type="match status" value="1"/>
</dbReference>
<feature type="non-terminal residue" evidence="11">
    <location>
        <position position="737"/>
    </location>
</feature>
<keyword evidence="1" id="KW-0808">Transferase</keyword>
<dbReference type="InterPro" id="IPR036397">
    <property type="entry name" value="RNaseH_sf"/>
</dbReference>
<dbReference type="AlphaFoldDB" id="A0A6A3M618"/>
<dbReference type="InterPro" id="IPR050951">
    <property type="entry name" value="Retrovirus_Pol_polyprotein"/>
</dbReference>
<organism evidence="11 12">
    <name type="scientific">Phytophthora rubi</name>
    <dbReference type="NCBI Taxonomy" id="129364"/>
    <lineage>
        <taxon>Eukaryota</taxon>
        <taxon>Sar</taxon>
        <taxon>Stramenopiles</taxon>
        <taxon>Oomycota</taxon>
        <taxon>Peronosporomycetes</taxon>
        <taxon>Peronosporales</taxon>
        <taxon>Peronosporaceae</taxon>
        <taxon>Phytophthora</taxon>
    </lineage>
</organism>
<dbReference type="GO" id="GO:0003964">
    <property type="term" value="F:RNA-directed DNA polymerase activity"/>
    <property type="evidence" value="ECO:0007669"/>
    <property type="project" value="UniProtKB-KW"/>
</dbReference>
<dbReference type="InterPro" id="IPR041588">
    <property type="entry name" value="Integrase_H2C2"/>
</dbReference>
<protein>
    <submittedName>
        <fullName evidence="11">Uncharacterized protein</fullName>
    </submittedName>
</protein>
<dbReference type="SUPFAM" id="SSF53098">
    <property type="entry name" value="Ribonuclease H-like"/>
    <property type="match status" value="1"/>
</dbReference>
<dbReference type="Gene3D" id="3.30.420.10">
    <property type="entry name" value="Ribonuclease H-like superfamily/Ribonuclease H"/>
    <property type="match status" value="1"/>
</dbReference>
<dbReference type="PANTHER" id="PTHR37984:SF5">
    <property type="entry name" value="PROTEIN NYNRIN-LIKE"/>
    <property type="match status" value="1"/>
</dbReference>
<evidence type="ECO:0000256" key="4">
    <source>
        <dbReference type="ARBA" id="ARBA00022759"/>
    </source>
</evidence>
<name>A0A6A3M618_9STRA</name>
<evidence type="ECO:0000256" key="1">
    <source>
        <dbReference type="ARBA" id="ARBA00022679"/>
    </source>
</evidence>
<dbReference type="Pfam" id="PF17921">
    <property type="entry name" value="Integrase_H2C2"/>
    <property type="match status" value="1"/>
</dbReference>
<comment type="caution">
    <text evidence="11">The sequence shown here is derived from an EMBL/GenBank/DDBJ whole genome shotgun (WGS) entry which is preliminary data.</text>
</comment>
<keyword evidence="6" id="KW-0695">RNA-directed DNA polymerase</keyword>
<accession>A0A6A3M618</accession>
<feature type="region of interest" description="Disordered" evidence="7">
    <location>
        <begin position="75"/>
        <end position="116"/>
    </location>
</feature>
<evidence type="ECO:0000259" key="8">
    <source>
        <dbReference type="Pfam" id="PF13456"/>
    </source>
</evidence>
<dbReference type="Gene3D" id="1.10.340.70">
    <property type="match status" value="1"/>
</dbReference>
<feature type="compositionally biased region" description="Basic and acidic residues" evidence="7">
    <location>
        <begin position="76"/>
        <end position="91"/>
    </location>
</feature>
<evidence type="ECO:0000256" key="6">
    <source>
        <dbReference type="ARBA" id="ARBA00022918"/>
    </source>
</evidence>
<dbReference type="PANTHER" id="PTHR37984">
    <property type="entry name" value="PROTEIN CBG26694"/>
    <property type="match status" value="1"/>
</dbReference>
<evidence type="ECO:0000256" key="3">
    <source>
        <dbReference type="ARBA" id="ARBA00022722"/>
    </source>
</evidence>
<dbReference type="GO" id="GO:0004523">
    <property type="term" value="F:RNA-DNA hybrid ribonuclease activity"/>
    <property type="evidence" value="ECO:0007669"/>
    <property type="project" value="InterPro"/>
</dbReference>
<dbReference type="FunFam" id="1.10.340.70:FF:000001">
    <property type="entry name" value="Retrovirus-related Pol polyprotein from transposon gypsy-like Protein"/>
    <property type="match status" value="1"/>
</dbReference>
<keyword evidence="3" id="KW-0540">Nuclease</keyword>
<evidence type="ECO:0000313" key="11">
    <source>
        <dbReference type="EMBL" id="KAE9025590.1"/>
    </source>
</evidence>
<reference evidence="11 12" key="1">
    <citation type="submission" date="2018-09" db="EMBL/GenBank/DDBJ databases">
        <title>Genomic investigation of the strawberry pathogen Phytophthora fragariae indicates pathogenicity is determined by transcriptional variation in three key races.</title>
        <authorList>
            <person name="Adams T.M."/>
            <person name="Armitage A.D."/>
            <person name="Sobczyk M.K."/>
            <person name="Bates H.J."/>
            <person name="Dunwell J.M."/>
            <person name="Nellist C.F."/>
            <person name="Harrison R.J."/>
        </authorList>
    </citation>
    <scope>NUCLEOTIDE SEQUENCE [LARGE SCALE GENOMIC DNA]</scope>
    <source>
        <strain evidence="11 12">SCRP249</strain>
    </source>
</reference>
<dbReference type="Proteomes" id="UP000429607">
    <property type="component" value="Unassembled WGS sequence"/>
</dbReference>
<evidence type="ECO:0000313" key="12">
    <source>
        <dbReference type="Proteomes" id="UP000429607"/>
    </source>
</evidence>
<evidence type="ECO:0000259" key="9">
    <source>
        <dbReference type="Pfam" id="PF17917"/>
    </source>
</evidence>
<feature type="domain" description="Integrase zinc-binding" evidence="10">
    <location>
        <begin position="635"/>
        <end position="692"/>
    </location>
</feature>
<dbReference type="GO" id="GO:0003676">
    <property type="term" value="F:nucleic acid binding"/>
    <property type="evidence" value="ECO:0007669"/>
    <property type="project" value="InterPro"/>
</dbReference>
<proteinExistence type="predicted"/>
<dbReference type="SUPFAM" id="SSF56672">
    <property type="entry name" value="DNA/RNA polymerases"/>
    <property type="match status" value="1"/>
</dbReference>
<dbReference type="InterPro" id="IPR002156">
    <property type="entry name" value="RNaseH_domain"/>
</dbReference>
<sequence length="737" mass="83982">MAGRFVRLGSRKYLEWQYLIYESTFSDQMERRIDEVTQMFEDQDPPCIEKEEYGWSARVLKRHTPESAAVRIVQKTKQDRTSPGTFKREEPTSESEVCSERGLDAQLVGPEGDDKDEGDFVDALEEVMSPGEDDDGDEYFDAISLDDDCVCDLQTRFSRRKTMMCRSKIGLAHPCGISWDQLCEDLNKRLFRLRYWNISEYDGVIHPVRYTGRVLNDAELRYHIAEKEVIAVLRVLQVFRRCPQEVYTRYSVLKWIIQSKTADRRCVPWGVTLSHWNLDIRKVKKDEDGLAAIMGAGITPREHLDEVAESLVPAKGLVKAPPVISVEMLEDDFEGVVLSFDGAAKTSTRKGSCGCVLWKLPGWSVMEALGFILEDVTVNDAEYNGLLKGLQMAREKDITELVVVGDSRIVIQQVQGLINCHQPNLQRKLAECEAMKEHFTSLRLVHVKRDVNQAADYITSKTLVLDDSWTVQEEDERRHLEQVSKIPEQLMKSQASLGVDIRVPESLADVSFQKEDVDVGSESAPLPNAARVMAAVTRSGAQSEEEDSSRPPLGPLEYQAERWRRIKVHQRSEEYLAELVRFLKGDFESFSPRRLRKISKVADLFALDSRGILYRLARSTRDRPRDFADEPRLVVPKALQADILHYAHEDYQGGHQGKTRTHERLRSEFYWPGMCADVDRFVEECVDCASGKGRPPNLGPSPGNITPRRPFEAVSMDFVTHMPKSARGNTFLLLFQD</sequence>
<evidence type="ECO:0000256" key="7">
    <source>
        <dbReference type="SAM" id="MobiDB-lite"/>
    </source>
</evidence>
<evidence type="ECO:0000259" key="10">
    <source>
        <dbReference type="Pfam" id="PF17921"/>
    </source>
</evidence>